<accession>A0A1I3ZSU7</accession>
<keyword evidence="4" id="KW-1185">Reference proteome</keyword>
<dbReference type="InterPro" id="IPR035093">
    <property type="entry name" value="RelE/ParE_toxin_dom_sf"/>
</dbReference>
<evidence type="ECO:0000256" key="1">
    <source>
        <dbReference type="ARBA" id="ARBA00006226"/>
    </source>
</evidence>
<organism evidence="3 4">
    <name type="scientific">Desulfomicrobium apsheronum</name>
    <dbReference type="NCBI Taxonomy" id="52560"/>
    <lineage>
        <taxon>Bacteria</taxon>
        <taxon>Pseudomonadati</taxon>
        <taxon>Thermodesulfobacteriota</taxon>
        <taxon>Desulfovibrionia</taxon>
        <taxon>Desulfovibrionales</taxon>
        <taxon>Desulfomicrobiaceae</taxon>
        <taxon>Desulfomicrobium</taxon>
    </lineage>
</organism>
<proteinExistence type="inferred from homology"/>
<keyword evidence="2" id="KW-1277">Toxin-antitoxin system</keyword>
<dbReference type="AlphaFoldDB" id="A0A1I3ZSU7"/>
<dbReference type="PANTHER" id="PTHR33755:SF6">
    <property type="entry name" value="PLASMID STABILIZATION SYSTEM PROTEIN"/>
    <property type="match status" value="1"/>
</dbReference>
<dbReference type="InterPro" id="IPR007712">
    <property type="entry name" value="RelE/ParE_toxin"/>
</dbReference>
<dbReference type="InterPro" id="IPR051803">
    <property type="entry name" value="TA_system_RelE-like_toxin"/>
</dbReference>
<dbReference type="STRING" id="52560.SAMN04488082_12642"/>
<name>A0A1I3ZSU7_9BACT</name>
<dbReference type="PANTHER" id="PTHR33755">
    <property type="entry name" value="TOXIN PARE1-RELATED"/>
    <property type="match status" value="1"/>
</dbReference>
<sequence>MLSIKWTPPARQDILEAAKHALEEDPAKAAKLAATIFKAVEQLALFPGSAPPGRIEGTRQLNLPKLPFVIVYKIGFTELHILRILHNSRHPGHQNVP</sequence>
<evidence type="ECO:0000313" key="4">
    <source>
        <dbReference type="Proteomes" id="UP000198635"/>
    </source>
</evidence>
<evidence type="ECO:0000313" key="3">
    <source>
        <dbReference type="EMBL" id="SFK46761.1"/>
    </source>
</evidence>
<reference evidence="4" key="1">
    <citation type="submission" date="2016-10" db="EMBL/GenBank/DDBJ databases">
        <authorList>
            <person name="Varghese N."/>
            <person name="Submissions S."/>
        </authorList>
    </citation>
    <scope>NUCLEOTIDE SEQUENCE [LARGE SCALE GENOMIC DNA]</scope>
    <source>
        <strain evidence="4">DSM 5918</strain>
    </source>
</reference>
<dbReference type="Gene3D" id="3.30.2310.20">
    <property type="entry name" value="RelE-like"/>
    <property type="match status" value="1"/>
</dbReference>
<dbReference type="RefSeq" id="WP_177193263.1">
    <property type="nucleotide sequence ID" value="NZ_FORX01000026.1"/>
</dbReference>
<dbReference type="Pfam" id="PF05016">
    <property type="entry name" value="ParE_toxin"/>
    <property type="match status" value="1"/>
</dbReference>
<dbReference type="Proteomes" id="UP000198635">
    <property type="component" value="Unassembled WGS sequence"/>
</dbReference>
<gene>
    <name evidence="3" type="ORF">SAMN04488082_12642</name>
</gene>
<evidence type="ECO:0000256" key="2">
    <source>
        <dbReference type="ARBA" id="ARBA00022649"/>
    </source>
</evidence>
<comment type="similarity">
    <text evidence="1">Belongs to the RelE toxin family.</text>
</comment>
<dbReference type="EMBL" id="FORX01000026">
    <property type="protein sequence ID" value="SFK46761.1"/>
    <property type="molecule type" value="Genomic_DNA"/>
</dbReference>
<protein>
    <submittedName>
        <fullName evidence="3">Plasmid stabilization system protein ParE</fullName>
    </submittedName>
</protein>